<protein>
    <submittedName>
        <fullName evidence="1">SJCHGC02514 protein</fullName>
    </submittedName>
</protein>
<reference evidence="1" key="1">
    <citation type="submission" date="2005-01" db="EMBL/GenBank/DDBJ databases">
        <authorList>
            <person name="Han Z."/>
        </authorList>
    </citation>
    <scope>NUCLEOTIDE SEQUENCE</scope>
</reference>
<name>Q5BT75_SCHJA</name>
<dbReference type="AlphaFoldDB" id="Q5BT75"/>
<sequence length="58" mass="7013">MRELVFMSELCSTQWPRPCEHKPKFPFWLVNYETEPSLPTLYKPLYKNVTFCSKDVRT</sequence>
<proteinExistence type="evidence at transcript level"/>
<organism evidence="1">
    <name type="scientific">Schistosoma japonicum</name>
    <name type="common">Blood fluke</name>
    <dbReference type="NCBI Taxonomy" id="6182"/>
    <lineage>
        <taxon>Eukaryota</taxon>
        <taxon>Metazoa</taxon>
        <taxon>Spiralia</taxon>
        <taxon>Lophotrochozoa</taxon>
        <taxon>Platyhelminthes</taxon>
        <taxon>Trematoda</taxon>
        <taxon>Digenea</taxon>
        <taxon>Strigeidida</taxon>
        <taxon>Schistosomatoidea</taxon>
        <taxon>Schistosomatidae</taxon>
        <taxon>Schistosoma</taxon>
    </lineage>
</organism>
<dbReference type="EMBL" id="AY915039">
    <property type="protein sequence ID" value="AAX30260.1"/>
    <property type="molecule type" value="mRNA"/>
</dbReference>
<accession>Q5BT75</accession>
<evidence type="ECO:0000313" key="1">
    <source>
        <dbReference type="EMBL" id="AAX30260.1"/>
    </source>
</evidence>
<reference evidence="1" key="2">
    <citation type="journal article" date="2006" name="PLoS Pathog.">
        <title>New perspectives on host-parasite interplay by comparative transcriptomic and proteomic analyses of Schistosoma japonicum.</title>
        <authorList>
            <person name="Liu F."/>
            <person name="Lu J."/>
            <person name="Hu W."/>
            <person name="Wang S.Y."/>
            <person name="Cui S.J."/>
            <person name="Chi M."/>
            <person name="Yan Q."/>
            <person name="Wang X.R."/>
            <person name="Song H.D."/>
            <person name="Xu X.N."/>
            <person name="Wang J.J."/>
            <person name="Zhang X.L."/>
            <person name="Zhang X."/>
            <person name="Wang Z.Q."/>
            <person name="Xue C.L."/>
            <person name="Brindley P.J."/>
            <person name="McManus D.P."/>
            <person name="Yang P.Y."/>
            <person name="Feng Z."/>
            <person name="Chen Z."/>
            <person name="Han Z.G."/>
        </authorList>
    </citation>
    <scope>NUCLEOTIDE SEQUENCE</scope>
</reference>